<dbReference type="InterPro" id="IPR009057">
    <property type="entry name" value="Homeodomain-like_sf"/>
</dbReference>
<gene>
    <name evidence="5" type="ORF">SAMN04487944_11268</name>
</gene>
<protein>
    <submittedName>
        <fullName evidence="5">AraC-type DNA-binding protein</fullName>
    </submittedName>
</protein>
<dbReference type="STRING" id="531814.SAMN04487944_11268"/>
<dbReference type="PRINTS" id="PR00032">
    <property type="entry name" value="HTHARAC"/>
</dbReference>
<feature type="domain" description="HTH araC/xylS-type" evidence="4">
    <location>
        <begin position="184"/>
        <end position="282"/>
    </location>
</feature>
<dbReference type="EMBL" id="FOGL01000012">
    <property type="protein sequence ID" value="SER89917.1"/>
    <property type="molecule type" value="Genomic_DNA"/>
</dbReference>
<dbReference type="RefSeq" id="WP_089741541.1">
    <property type="nucleotide sequence ID" value="NZ_FOGL01000012.1"/>
</dbReference>
<evidence type="ECO:0000256" key="2">
    <source>
        <dbReference type="ARBA" id="ARBA00023125"/>
    </source>
</evidence>
<dbReference type="SUPFAM" id="SSF51215">
    <property type="entry name" value="Regulatory protein AraC"/>
    <property type="match status" value="1"/>
</dbReference>
<dbReference type="PANTHER" id="PTHR43280:SF28">
    <property type="entry name" value="HTH-TYPE TRANSCRIPTIONAL ACTIVATOR RHAS"/>
    <property type="match status" value="1"/>
</dbReference>
<dbReference type="SMART" id="SM00342">
    <property type="entry name" value="HTH_ARAC"/>
    <property type="match status" value="1"/>
</dbReference>
<dbReference type="AlphaFoldDB" id="A0A1H9SYK6"/>
<dbReference type="Gene3D" id="1.10.10.60">
    <property type="entry name" value="Homeodomain-like"/>
    <property type="match status" value="2"/>
</dbReference>
<dbReference type="InterPro" id="IPR018060">
    <property type="entry name" value="HTH_AraC"/>
</dbReference>
<dbReference type="GO" id="GO:0003700">
    <property type="term" value="F:DNA-binding transcription factor activity"/>
    <property type="evidence" value="ECO:0007669"/>
    <property type="project" value="InterPro"/>
</dbReference>
<proteinExistence type="predicted"/>
<name>A0A1H9SYK6_9BACI</name>
<sequence length="294" mass="34300">MNRNNSHKAYGFHFKGEHQERVAGIYTIGKEIRTEHTYIWDGLKRSEEGKVVFQYTLNGNGAIRIEDTTYSLMKGQAFLVKLPSDHCYYLPAESNQWEFIYITLFGTEALHYYTLITEKYGHIFQFPTNSRPIKQIFRLLEKIETTGILHGYEASGYAYSFLMEFMQYIEHDQSKEVELPLAIAKAVSFLEKKYADDLTLDDIVKVSGLSKYHFTRLFARTMQVTPIQFLTKIRMKQAVELLQDNSLSIEDIAKQVGYRNGNYFSKVFKSILNITPSEYRNNQSYMPVDQLFID</sequence>
<dbReference type="OrthoDB" id="2237754at2"/>
<dbReference type="GO" id="GO:0043565">
    <property type="term" value="F:sequence-specific DNA binding"/>
    <property type="evidence" value="ECO:0007669"/>
    <property type="project" value="InterPro"/>
</dbReference>
<dbReference type="PANTHER" id="PTHR43280">
    <property type="entry name" value="ARAC-FAMILY TRANSCRIPTIONAL REGULATOR"/>
    <property type="match status" value="1"/>
</dbReference>
<evidence type="ECO:0000256" key="3">
    <source>
        <dbReference type="ARBA" id="ARBA00023163"/>
    </source>
</evidence>
<evidence type="ECO:0000313" key="5">
    <source>
        <dbReference type="EMBL" id="SER89917.1"/>
    </source>
</evidence>
<organism evidence="5 6">
    <name type="scientific">Gracilibacillus ureilyticus</name>
    <dbReference type="NCBI Taxonomy" id="531814"/>
    <lineage>
        <taxon>Bacteria</taxon>
        <taxon>Bacillati</taxon>
        <taxon>Bacillota</taxon>
        <taxon>Bacilli</taxon>
        <taxon>Bacillales</taxon>
        <taxon>Bacillaceae</taxon>
        <taxon>Gracilibacillus</taxon>
    </lineage>
</organism>
<dbReference type="Proteomes" id="UP000199687">
    <property type="component" value="Unassembled WGS sequence"/>
</dbReference>
<evidence type="ECO:0000256" key="1">
    <source>
        <dbReference type="ARBA" id="ARBA00023015"/>
    </source>
</evidence>
<dbReference type="Pfam" id="PF12833">
    <property type="entry name" value="HTH_18"/>
    <property type="match status" value="1"/>
</dbReference>
<keyword evidence="6" id="KW-1185">Reference proteome</keyword>
<keyword evidence="1" id="KW-0805">Transcription regulation</keyword>
<dbReference type="InterPro" id="IPR003313">
    <property type="entry name" value="AraC-bd"/>
</dbReference>
<dbReference type="SUPFAM" id="SSF46689">
    <property type="entry name" value="Homeodomain-like"/>
    <property type="match status" value="2"/>
</dbReference>
<dbReference type="Pfam" id="PF02311">
    <property type="entry name" value="AraC_binding"/>
    <property type="match status" value="1"/>
</dbReference>
<dbReference type="PROSITE" id="PS01124">
    <property type="entry name" value="HTH_ARAC_FAMILY_2"/>
    <property type="match status" value="1"/>
</dbReference>
<evidence type="ECO:0000313" key="6">
    <source>
        <dbReference type="Proteomes" id="UP000199687"/>
    </source>
</evidence>
<evidence type="ECO:0000259" key="4">
    <source>
        <dbReference type="PROSITE" id="PS01124"/>
    </source>
</evidence>
<keyword evidence="2 5" id="KW-0238">DNA-binding</keyword>
<accession>A0A1H9SYK6</accession>
<keyword evidence="3" id="KW-0804">Transcription</keyword>
<dbReference type="InterPro" id="IPR037923">
    <property type="entry name" value="HTH-like"/>
</dbReference>
<dbReference type="InterPro" id="IPR020449">
    <property type="entry name" value="Tscrpt_reg_AraC-type_HTH"/>
</dbReference>
<reference evidence="5 6" key="1">
    <citation type="submission" date="2016-10" db="EMBL/GenBank/DDBJ databases">
        <authorList>
            <person name="de Groot N.N."/>
        </authorList>
    </citation>
    <scope>NUCLEOTIDE SEQUENCE [LARGE SCALE GENOMIC DNA]</scope>
    <source>
        <strain evidence="5 6">CGMCC 1.7727</strain>
    </source>
</reference>